<dbReference type="RefSeq" id="WP_090348936.1">
    <property type="nucleotide sequence ID" value="NZ_LT629751.1"/>
</dbReference>
<dbReference type="PANTHER" id="PTHR43344">
    <property type="entry name" value="PHOSPHOSERINE PHOSPHATASE"/>
    <property type="match status" value="1"/>
</dbReference>
<dbReference type="OrthoDB" id="9784466at2"/>
<keyword evidence="1" id="KW-0479">Metal-binding</keyword>
<evidence type="ECO:0000313" key="5">
    <source>
        <dbReference type="Proteomes" id="UP000243359"/>
    </source>
</evidence>
<keyword evidence="5" id="KW-1185">Reference proteome</keyword>
<dbReference type="InterPro" id="IPR006385">
    <property type="entry name" value="HAD_hydro_SerB1"/>
</dbReference>
<dbReference type="Proteomes" id="UP000243359">
    <property type="component" value="Chromosome I"/>
</dbReference>
<gene>
    <name evidence="4" type="ORF">SAMN05216221_2140</name>
</gene>
<dbReference type="STRING" id="1392877.SAMN05216221_2140"/>
<dbReference type="PANTHER" id="PTHR43344:SF13">
    <property type="entry name" value="PHOSPHATASE RV3661-RELATED"/>
    <property type="match status" value="1"/>
</dbReference>
<evidence type="ECO:0000256" key="3">
    <source>
        <dbReference type="ARBA" id="ARBA00022842"/>
    </source>
</evidence>
<name>A0A1H1TE40_9PSED</name>
<dbReference type="CDD" id="cd02612">
    <property type="entry name" value="HAD_PGPPase"/>
    <property type="match status" value="1"/>
</dbReference>
<dbReference type="InterPro" id="IPR023214">
    <property type="entry name" value="HAD_sf"/>
</dbReference>
<reference evidence="5" key="1">
    <citation type="submission" date="2016-10" db="EMBL/GenBank/DDBJ databases">
        <authorList>
            <person name="Varghese N."/>
            <person name="Submissions S."/>
        </authorList>
    </citation>
    <scope>NUCLEOTIDE SEQUENCE [LARGE SCALE GENOMIC DNA]</scope>
    <source>
        <strain evidence="5">KCTC 32247</strain>
    </source>
</reference>
<keyword evidence="3" id="KW-0460">Magnesium</keyword>
<dbReference type="Gene3D" id="1.20.1440.100">
    <property type="entry name" value="SG protein - dephosphorylation function"/>
    <property type="match status" value="1"/>
</dbReference>
<dbReference type="InterPro" id="IPR036412">
    <property type="entry name" value="HAD-like_sf"/>
</dbReference>
<evidence type="ECO:0000313" key="4">
    <source>
        <dbReference type="EMBL" id="SDS58562.1"/>
    </source>
</evidence>
<dbReference type="NCBIfam" id="TIGR01490">
    <property type="entry name" value="HAD-SF-IB-hyp1"/>
    <property type="match status" value="1"/>
</dbReference>
<dbReference type="GO" id="GO:0016787">
    <property type="term" value="F:hydrolase activity"/>
    <property type="evidence" value="ECO:0007669"/>
    <property type="project" value="UniProtKB-KW"/>
</dbReference>
<organism evidence="4 5">
    <name type="scientific">Pseudomonas oryzae</name>
    <dbReference type="NCBI Taxonomy" id="1392877"/>
    <lineage>
        <taxon>Bacteria</taxon>
        <taxon>Pseudomonadati</taxon>
        <taxon>Pseudomonadota</taxon>
        <taxon>Gammaproteobacteria</taxon>
        <taxon>Pseudomonadales</taxon>
        <taxon>Pseudomonadaceae</taxon>
        <taxon>Pseudomonas</taxon>
    </lineage>
</organism>
<keyword evidence="2 4" id="KW-0378">Hydrolase</keyword>
<evidence type="ECO:0000256" key="1">
    <source>
        <dbReference type="ARBA" id="ARBA00022723"/>
    </source>
</evidence>
<dbReference type="NCBIfam" id="TIGR01488">
    <property type="entry name" value="HAD-SF-IB"/>
    <property type="match status" value="1"/>
</dbReference>
<evidence type="ECO:0000256" key="2">
    <source>
        <dbReference type="ARBA" id="ARBA00022801"/>
    </source>
</evidence>
<accession>A0A1H1TE40</accession>
<dbReference type="Gene3D" id="3.40.50.1000">
    <property type="entry name" value="HAD superfamily/HAD-like"/>
    <property type="match status" value="1"/>
</dbReference>
<dbReference type="Pfam" id="PF12710">
    <property type="entry name" value="HAD"/>
    <property type="match status" value="1"/>
</dbReference>
<dbReference type="AlphaFoldDB" id="A0A1H1TE40"/>
<protein>
    <submittedName>
        <fullName evidence="4">HAD-superfamily subfamily IB hydrolase, TIGR01490</fullName>
    </submittedName>
</protein>
<dbReference type="GO" id="GO:0046872">
    <property type="term" value="F:metal ion binding"/>
    <property type="evidence" value="ECO:0007669"/>
    <property type="project" value="UniProtKB-KW"/>
</dbReference>
<dbReference type="EMBL" id="LT629751">
    <property type="protein sequence ID" value="SDS58562.1"/>
    <property type="molecule type" value="Genomic_DNA"/>
</dbReference>
<dbReference type="SUPFAM" id="SSF56784">
    <property type="entry name" value="HAD-like"/>
    <property type="match status" value="1"/>
</dbReference>
<proteinExistence type="predicted"/>
<dbReference type="InterPro" id="IPR050582">
    <property type="entry name" value="HAD-like_SerB"/>
</dbReference>
<sequence>MALAIFDLDDTLIGGNSPSLWTAHLADLGWVDREYFLAREQALVAQYAALQIGLEEYFAFSVQPLVGRSRAEVDHVAAAFVEEVIEPLIHSDAMRTVADHRGEGDRILIVSASPSFLVEAIAARLGIDELLATELELQHDHYSGALSGIPCAREGKIRRLELWRAAQGESLAGAHFYSDSCNDLPLLRHVEHPHAVNPDAALREHAERHGWDILHWN</sequence>